<organism evidence="1 3">
    <name type="scientific">Ligilactobacillus salivarius</name>
    <dbReference type="NCBI Taxonomy" id="1624"/>
    <lineage>
        <taxon>Bacteria</taxon>
        <taxon>Bacillati</taxon>
        <taxon>Bacillota</taxon>
        <taxon>Bacilli</taxon>
        <taxon>Lactobacillales</taxon>
        <taxon>Lactobacillaceae</taxon>
        <taxon>Ligilactobacillus</taxon>
    </lineage>
</organism>
<dbReference type="Proteomes" id="UP001231316">
    <property type="component" value="Plasmid unnamed2"/>
</dbReference>
<name>A0A9X6XJ73_9LACO</name>
<geneLocation type="plasmid" evidence="2 4">
    <name>unnamed2</name>
</geneLocation>
<keyword evidence="2" id="KW-0614">Plasmid</keyword>
<sequence>MILLKRDINDGEYLLTAEEGASLGSNFVDPEAPKTEQGIQMVQHIEAHNIRAVAFTLSKKGVVPLYTNRQLQVPAENLE</sequence>
<accession>A0A9X6XJ73</accession>
<evidence type="ECO:0000313" key="2">
    <source>
        <dbReference type="EMBL" id="WII29813.1"/>
    </source>
</evidence>
<evidence type="ECO:0000313" key="4">
    <source>
        <dbReference type="Proteomes" id="UP001231316"/>
    </source>
</evidence>
<dbReference type="EMBL" id="LXZO01000077">
    <property type="protein sequence ID" value="PAY47771.1"/>
    <property type="molecule type" value="Genomic_DNA"/>
</dbReference>
<reference evidence="1 3" key="1">
    <citation type="submission" date="2016-05" db="EMBL/GenBank/DDBJ databases">
        <authorList>
            <person name="Lee J.-Y."/>
            <person name="Kim E.B."/>
            <person name="Choi Y.-J."/>
        </authorList>
    </citation>
    <scope>NUCLEOTIDE SEQUENCE [LARGE SCALE GENOMIC DNA]</scope>
    <source>
        <strain evidence="1 3">KLA006</strain>
    </source>
</reference>
<dbReference type="Proteomes" id="UP000218139">
    <property type="component" value="Unassembled WGS sequence"/>
</dbReference>
<reference evidence="2" key="2">
    <citation type="submission" date="2023-04" db="EMBL/GenBank/DDBJ databases">
        <title>Four porcine-derived lactic acid bacteria strains analyses and their evaluation as potential probiotics based on genomics.</title>
        <authorList>
            <person name="Niu D."/>
        </authorList>
    </citation>
    <scope>NUCLEOTIDE SEQUENCE</scope>
    <source>
        <strain evidence="2">ZSA5</strain>
        <plasmid evidence="2">unnamed2</plasmid>
    </source>
</reference>
<dbReference type="EMBL" id="CP123973">
    <property type="protein sequence ID" value="WII29813.1"/>
    <property type="molecule type" value="Genomic_DNA"/>
</dbReference>
<protein>
    <submittedName>
        <fullName evidence="1">Uncharacterized protein</fullName>
    </submittedName>
</protein>
<proteinExistence type="predicted"/>
<gene>
    <name evidence="1" type="ORF">A8C52_05765</name>
    <name evidence="2" type="ORF">QFE45_11150</name>
</gene>
<dbReference type="AlphaFoldDB" id="A0A9X6XJ73"/>
<evidence type="ECO:0000313" key="3">
    <source>
        <dbReference type="Proteomes" id="UP000218139"/>
    </source>
</evidence>
<dbReference type="RefSeq" id="WP_003706722.1">
    <property type="nucleotide sequence ID" value="NZ_CP123973.1"/>
</dbReference>
<evidence type="ECO:0000313" key="1">
    <source>
        <dbReference type="EMBL" id="PAY47771.1"/>
    </source>
</evidence>